<evidence type="ECO:0000256" key="2">
    <source>
        <dbReference type="ARBA" id="ARBA00007049"/>
    </source>
</evidence>
<organism evidence="6 7">
    <name type="scientific">Claviceps pusilla</name>
    <dbReference type="NCBI Taxonomy" id="123648"/>
    <lineage>
        <taxon>Eukaryota</taxon>
        <taxon>Fungi</taxon>
        <taxon>Dikarya</taxon>
        <taxon>Ascomycota</taxon>
        <taxon>Pezizomycotina</taxon>
        <taxon>Sordariomycetes</taxon>
        <taxon>Hypocreomycetidae</taxon>
        <taxon>Hypocreales</taxon>
        <taxon>Clavicipitaceae</taxon>
        <taxon>Claviceps</taxon>
    </lineage>
</organism>
<gene>
    <name evidence="6" type="ORF">E4U43_006236</name>
</gene>
<evidence type="ECO:0000256" key="4">
    <source>
        <dbReference type="ARBA" id="ARBA00022989"/>
    </source>
</evidence>
<proteinExistence type="inferred from homology"/>
<reference evidence="6" key="1">
    <citation type="journal article" date="2020" name="bioRxiv">
        <title>Whole genome comparisons of ergot fungi reveals the divergence and evolution of species within the genus Claviceps are the result of varying mechanisms driving genome evolution and host range expansion.</title>
        <authorList>
            <person name="Wyka S.A."/>
            <person name="Mondo S.J."/>
            <person name="Liu M."/>
            <person name="Dettman J."/>
            <person name="Nalam V."/>
            <person name="Broders K.D."/>
        </authorList>
    </citation>
    <scope>NUCLEOTIDE SEQUENCE</scope>
    <source>
        <strain evidence="6">CCC 602</strain>
    </source>
</reference>
<dbReference type="EMBL" id="SRPW01004279">
    <property type="protein sequence ID" value="KAG5983723.1"/>
    <property type="molecule type" value="Genomic_DNA"/>
</dbReference>
<dbReference type="GO" id="GO:0012505">
    <property type="term" value="C:endomembrane system"/>
    <property type="evidence" value="ECO:0007669"/>
    <property type="project" value="UniProtKB-SubCell"/>
</dbReference>
<comment type="caution">
    <text evidence="6">The sequence shown here is derived from an EMBL/GenBank/DDBJ whole genome shotgun (WGS) entry which is preliminary data.</text>
</comment>
<evidence type="ECO:0000256" key="5">
    <source>
        <dbReference type="ARBA" id="ARBA00023136"/>
    </source>
</evidence>
<dbReference type="GO" id="GO:0005384">
    <property type="term" value="F:manganese ion transmembrane transporter activity"/>
    <property type="evidence" value="ECO:0007669"/>
    <property type="project" value="InterPro"/>
</dbReference>
<evidence type="ECO:0000313" key="7">
    <source>
        <dbReference type="Proteomes" id="UP000748025"/>
    </source>
</evidence>
<evidence type="ECO:0000256" key="3">
    <source>
        <dbReference type="ARBA" id="ARBA00022692"/>
    </source>
</evidence>
<name>A0A9P7SVP5_9HYPO</name>
<protein>
    <submittedName>
        <fullName evidence="6">Uncharacterized protein</fullName>
    </submittedName>
</protein>
<dbReference type="Pfam" id="PF01988">
    <property type="entry name" value="VIT1"/>
    <property type="match status" value="1"/>
</dbReference>
<keyword evidence="3" id="KW-0812">Transmembrane</keyword>
<evidence type="ECO:0000256" key="1">
    <source>
        <dbReference type="ARBA" id="ARBA00004127"/>
    </source>
</evidence>
<dbReference type="AlphaFoldDB" id="A0A9P7SVP5"/>
<dbReference type="InterPro" id="IPR008217">
    <property type="entry name" value="Ccc1_fam"/>
</dbReference>
<keyword evidence="4" id="KW-1133">Transmembrane helix</keyword>
<sequence length="99" mass="10658">MGGLAELFSGMTSMGLGAYLAAVTERDTFTSHASTQHALDATRGLEERRAEIHAILLDRYGLSRESVAPLVDELCADADRWARFRTDFGAGGVEEPPSS</sequence>
<dbReference type="GO" id="GO:0030026">
    <property type="term" value="P:intracellular manganese ion homeostasis"/>
    <property type="evidence" value="ECO:0007669"/>
    <property type="project" value="InterPro"/>
</dbReference>
<accession>A0A9P7SVP5</accession>
<comment type="similarity">
    <text evidence="2">Belongs to the CCC1 family.</text>
</comment>
<keyword evidence="5" id="KW-0472">Membrane</keyword>
<comment type="subcellular location">
    <subcellularLocation>
        <location evidence="1">Endomembrane system</location>
        <topology evidence="1">Multi-pass membrane protein</topology>
    </subcellularLocation>
</comment>
<keyword evidence="7" id="KW-1185">Reference proteome</keyword>
<dbReference type="OrthoDB" id="73465at2759"/>
<dbReference type="Proteomes" id="UP000748025">
    <property type="component" value="Unassembled WGS sequence"/>
</dbReference>
<evidence type="ECO:0000313" key="6">
    <source>
        <dbReference type="EMBL" id="KAG5983723.1"/>
    </source>
</evidence>